<evidence type="ECO:0000256" key="3">
    <source>
        <dbReference type="SAM" id="MobiDB-lite"/>
    </source>
</evidence>
<keyword evidence="1 2" id="KW-0175">Coiled coil</keyword>
<evidence type="ECO:0000256" key="2">
    <source>
        <dbReference type="SAM" id="Coils"/>
    </source>
</evidence>
<feature type="compositionally biased region" description="Basic and acidic residues" evidence="3">
    <location>
        <begin position="460"/>
        <end position="479"/>
    </location>
</feature>
<name>A0A9D3RMA4_ANGAN</name>
<feature type="region of interest" description="Disordered" evidence="3">
    <location>
        <begin position="148"/>
        <end position="245"/>
    </location>
</feature>
<organism evidence="5 6">
    <name type="scientific">Anguilla anguilla</name>
    <name type="common">European freshwater eel</name>
    <name type="synonym">Muraena anguilla</name>
    <dbReference type="NCBI Taxonomy" id="7936"/>
    <lineage>
        <taxon>Eukaryota</taxon>
        <taxon>Metazoa</taxon>
        <taxon>Chordata</taxon>
        <taxon>Craniata</taxon>
        <taxon>Vertebrata</taxon>
        <taxon>Euteleostomi</taxon>
        <taxon>Actinopterygii</taxon>
        <taxon>Neopterygii</taxon>
        <taxon>Teleostei</taxon>
        <taxon>Anguilliformes</taxon>
        <taxon>Anguillidae</taxon>
        <taxon>Anguilla</taxon>
    </lineage>
</organism>
<dbReference type="AlphaFoldDB" id="A0A9D3RMA4"/>
<feature type="compositionally biased region" description="Basic and acidic residues" evidence="3">
    <location>
        <begin position="7"/>
        <end position="19"/>
    </location>
</feature>
<reference evidence="5" key="1">
    <citation type="submission" date="2021-01" db="EMBL/GenBank/DDBJ databases">
        <title>A chromosome-scale assembly of European eel, Anguilla anguilla.</title>
        <authorList>
            <person name="Henkel C."/>
            <person name="Jong-Raadsen S.A."/>
            <person name="Dufour S."/>
            <person name="Weltzien F.-A."/>
            <person name="Palstra A.P."/>
            <person name="Pelster B."/>
            <person name="Spaink H.P."/>
            <person name="Van Den Thillart G.E."/>
            <person name="Jansen H."/>
            <person name="Zahm M."/>
            <person name="Klopp C."/>
            <person name="Cedric C."/>
            <person name="Louis A."/>
            <person name="Berthelot C."/>
            <person name="Parey E."/>
            <person name="Roest Crollius H."/>
            <person name="Montfort J."/>
            <person name="Robinson-Rechavi M."/>
            <person name="Bucao C."/>
            <person name="Bouchez O."/>
            <person name="Gislard M."/>
            <person name="Lluch J."/>
            <person name="Milhes M."/>
            <person name="Lampietro C."/>
            <person name="Lopez Roques C."/>
            <person name="Donnadieu C."/>
            <person name="Braasch I."/>
            <person name="Desvignes T."/>
            <person name="Postlethwait J."/>
            <person name="Bobe J."/>
            <person name="Guiguen Y."/>
            <person name="Dirks R."/>
        </authorList>
    </citation>
    <scope>NUCLEOTIDE SEQUENCE</scope>
    <source>
        <strain evidence="5">Tag_6206</strain>
        <tissue evidence="5">Liver</tissue>
    </source>
</reference>
<feature type="compositionally biased region" description="Polar residues" evidence="3">
    <location>
        <begin position="647"/>
        <end position="656"/>
    </location>
</feature>
<sequence length="832" mass="94183">MMELDIDQSHLPRVQEAHTESPAVPVSVKHNTAPESGAKELCECFAVLEDGALAYNLQEQEIEQYYNSNVQKSQLVQNDIRMAKRLQDEEAEHASQAARQLEERDSEYARMIQEEIQRCAEDARRREEEDEEMAKRLQEEEELDIRRRRLDSGCHGDSGDVLLGEERASVPERSRPRRPVRARRGPSASPSPDSSFSEGETRVPPASRGRSSRSNTDSDSAEPPREPRSPVLQNNSVPQQASRQSDALRLIRNLLRESLGPTYNFDEEVFLRPPSVPAYRLQKRLNTAPSGHQGLDRQSQGRRNHSFPSSDRAGEGWEEGAGGSRRNGNRDERWHSNSYHGDTRREDEYHSNDARYQDRVSYSQTYREGGEYSQRHVHFQDDRRRYNSYHGDGRRETATGGYQNNFLDRGVAARRSSYGESRPVQRSGSQGNQDVHRTGAGGVHHLSQVLLRTVPARRSYHGDVRDRRREAGRDDRRAYGDQGAQIGHRVSARENPPIQEDRVYRPGDHRDNRSAGQDHGDRRERGQGEAERERALGRASAGAREEEPGSSSEEEEEEEEGRWRVERRRSEGGGQREERPPSRGVRRSISFSGRTPPPAAGHRGAGPAPRRDGASLELRELGQVLRDEELARMLQEEEEEQRLLRKSPTSPRSPQDFNPRGDFRVAQVAQDEEIARFMQRNERKTQRRSGDPEGQGSQREHDDPGNGQERRSARERKVEVPQGPRLRLDSEGLNSPSEDLSPECQPPSPSSAASQLQAVRNIAEELDPTFRAIRRDSNPAGQASSALSTSPSSPSGLHDYTPEPTFVPPTKRQSDKSTRSKAKEKKESCKQQ</sequence>
<feature type="compositionally biased region" description="Polar residues" evidence="3">
    <location>
        <begin position="231"/>
        <end position="245"/>
    </location>
</feature>
<dbReference type="Pfam" id="PF15295">
    <property type="entry name" value="CCDC50_N"/>
    <property type="match status" value="1"/>
</dbReference>
<feature type="compositionally biased region" description="Basic residues" evidence="3">
    <location>
        <begin position="175"/>
        <end position="184"/>
    </location>
</feature>
<dbReference type="PANTHER" id="PTHR22115">
    <property type="entry name" value="C3ORF6 PROTEIN-RELATED"/>
    <property type="match status" value="1"/>
</dbReference>
<feature type="compositionally biased region" description="Low complexity" evidence="3">
    <location>
        <begin position="783"/>
        <end position="795"/>
    </location>
</feature>
<feature type="compositionally biased region" description="Basic and acidic residues" evidence="3">
    <location>
        <begin position="561"/>
        <end position="581"/>
    </location>
</feature>
<feature type="compositionally biased region" description="Basic and acidic residues" evidence="3">
    <location>
        <begin position="698"/>
        <end position="719"/>
    </location>
</feature>
<protein>
    <recommendedName>
        <fullName evidence="4">Coiled-coil domain-containing protein</fullName>
    </recommendedName>
</protein>
<feature type="compositionally biased region" description="Basic and acidic residues" evidence="3">
    <location>
        <begin position="328"/>
        <end position="358"/>
    </location>
</feature>
<keyword evidence="6" id="KW-1185">Reference proteome</keyword>
<feature type="region of interest" description="Disordered" evidence="3">
    <location>
        <begin position="287"/>
        <end position="615"/>
    </location>
</feature>
<comment type="caution">
    <text evidence="5">The sequence shown here is derived from an EMBL/GenBank/DDBJ whole genome shotgun (WGS) entry which is preliminary data.</text>
</comment>
<feature type="domain" description="Coiled-coil" evidence="4">
    <location>
        <begin position="38"/>
        <end position="148"/>
    </location>
</feature>
<dbReference type="Proteomes" id="UP001044222">
    <property type="component" value="Chromosome 14"/>
</dbReference>
<dbReference type="InterPro" id="IPR029311">
    <property type="entry name" value="CCDC50_N"/>
</dbReference>
<feature type="compositionally biased region" description="Basic and acidic residues" evidence="3">
    <location>
        <begin position="150"/>
        <end position="174"/>
    </location>
</feature>
<feature type="region of interest" description="Disordered" evidence="3">
    <location>
        <begin position="1"/>
        <end position="30"/>
    </location>
</feature>
<evidence type="ECO:0000259" key="4">
    <source>
        <dbReference type="Pfam" id="PF15295"/>
    </source>
</evidence>
<dbReference type="PANTHER" id="PTHR22115:SF5">
    <property type="entry name" value="COILED-COIL DOMAIN-CONTAINING PROTEIN 50-LIKE ISOFORM X1"/>
    <property type="match status" value="1"/>
</dbReference>
<dbReference type="InterPro" id="IPR039303">
    <property type="entry name" value="CCDC50"/>
</dbReference>
<feature type="compositionally biased region" description="Basic and acidic residues" evidence="3">
    <location>
        <begin position="499"/>
        <end position="536"/>
    </location>
</feature>
<feature type="region of interest" description="Disordered" evidence="3">
    <location>
        <begin position="629"/>
        <end position="756"/>
    </location>
</feature>
<feature type="compositionally biased region" description="Basic and acidic residues" evidence="3">
    <location>
        <begin position="368"/>
        <end position="397"/>
    </location>
</feature>
<evidence type="ECO:0000313" key="5">
    <source>
        <dbReference type="EMBL" id="KAG5835485.1"/>
    </source>
</evidence>
<accession>A0A9D3RMA4</accession>
<feature type="compositionally biased region" description="Low complexity" evidence="3">
    <location>
        <begin position="185"/>
        <end position="198"/>
    </location>
</feature>
<evidence type="ECO:0000313" key="6">
    <source>
        <dbReference type="Proteomes" id="UP001044222"/>
    </source>
</evidence>
<feature type="coiled-coil region" evidence="2">
    <location>
        <begin position="83"/>
        <end position="143"/>
    </location>
</feature>
<dbReference type="EMBL" id="JAFIRN010000014">
    <property type="protein sequence ID" value="KAG5835485.1"/>
    <property type="molecule type" value="Genomic_DNA"/>
</dbReference>
<feature type="compositionally biased region" description="Basic and acidic residues" evidence="3">
    <location>
        <begin position="673"/>
        <end position="691"/>
    </location>
</feature>
<feature type="compositionally biased region" description="Polar residues" evidence="3">
    <location>
        <begin position="424"/>
        <end position="433"/>
    </location>
</feature>
<feature type="region of interest" description="Disordered" evidence="3">
    <location>
        <begin position="773"/>
        <end position="832"/>
    </location>
</feature>
<evidence type="ECO:0000256" key="1">
    <source>
        <dbReference type="ARBA" id="ARBA00023054"/>
    </source>
</evidence>
<gene>
    <name evidence="5" type="ORF">ANANG_G00244500</name>
</gene>
<proteinExistence type="predicted"/>